<evidence type="ECO:0000259" key="2">
    <source>
        <dbReference type="PROSITE" id="PS50943"/>
    </source>
</evidence>
<proteinExistence type="predicted"/>
<feature type="compositionally biased region" description="Polar residues" evidence="1">
    <location>
        <begin position="284"/>
        <end position="296"/>
    </location>
</feature>
<name>A0A939T323_9ACTN</name>
<gene>
    <name evidence="3" type="ORF">J4573_03115</name>
</gene>
<dbReference type="EMBL" id="JAGEOJ010000001">
    <property type="protein sequence ID" value="MBO2446064.1"/>
    <property type="molecule type" value="Genomic_DNA"/>
</dbReference>
<evidence type="ECO:0000256" key="1">
    <source>
        <dbReference type="SAM" id="MobiDB-lite"/>
    </source>
</evidence>
<dbReference type="GO" id="GO:0003677">
    <property type="term" value="F:DNA binding"/>
    <property type="evidence" value="ECO:0007669"/>
    <property type="project" value="InterPro"/>
</dbReference>
<dbReference type="PANTHER" id="PTHR35010">
    <property type="entry name" value="BLL4672 PROTEIN-RELATED"/>
    <property type="match status" value="1"/>
</dbReference>
<dbReference type="Pfam" id="PF17765">
    <property type="entry name" value="MLTR_LBD"/>
    <property type="match status" value="1"/>
</dbReference>
<feature type="compositionally biased region" description="Low complexity" evidence="1">
    <location>
        <begin position="297"/>
        <end position="308"/>
    </location>
</feature>
<comment type="caution">
    <text evidence="3">The sequence shown here is derived from an EMBL/GenBank/DDBJ whole genome shotgun (WGS) entry which is preliminary data.</text>
</comment>
<keyword evidence="4" id="KW-1185">Reference proteome</keyword>
<dbReference type="SUPFAM" id="SSF47413">
    <property type="entry name" value="lambda repressor-like DNA-binding domains"/>
    <property type="match status" value="1"/>
</dbReference>
<dbReference type="CDD" id="cd00093">
    <property type="entry name" value="HTH_XRE"/>
    <property type="match status" value="1"/>
</dbReference>
<dbReference type="AlphaFoldDB" id="A0A939T323"/>
<dbReference type="PROSITE" id="PS50943">
    <property type="entry name" value="HTH_CROC1"/>
    <property type="match status" value="1"/>
</dbReference>
<accession>A0A939T323</accession>
<dbReference type="InterPro" id="IPR010982">
    <property type="entry name" value="Lambda_DNA-bd_dom_sf"/>
</dbReference>
<dbReference type="Gene3D" id="1.10.260.40">
    <property type="entry name" value="lambda repressor-like DNA-binding domains"/>
    <property type="match status" value="1"/>
</dbReference>
<dbReference type="SMART" id="SM00530">
    <property type="entry name" value="HTH_XRE"/>
    <property type="match status" value="1"/>
</dbReference>
<feature type="domain" description="HTH cro/C1-type" evidence="2">
    <location>
        <begin position="42"/>
        <end position="89"/>
    </location>
</feature>
<dbReference type="PANTHER" id="PTHR35010:SF2">
    <property type="entry name" value="BLL4672 PROTEIN"/>
    <property type="match status" value="1"/>
</dbReference>
<feature type="region of interest" description="Disordered" evidence="1">
    <location>
        <begin position="283"/>
        <end position="315"/>
    </location>
</feature>
<dbReference type="Proteomes" id="UP000669179">
    <property type="component" value="Unassembled WGS sequence"/>
</dbReference>
<organism evidence="3 4">
    <name type="scientific">Actinomadura barringtoniae</name>
    <dbReference type="NCBI Taxonomy" id="1427535"/>
    <lineage>
        <taxon>Bacteria</taxon>
        <taxon>Bacillati</taxon>
        <taxon>Actinomycetota</taxon>
        <taxon>Actinomycetes</taxon>
        <taxon>Streptosporangiales</taxon>
        <taxon>Thermomonosporaceae</taxon>
        <taxon>Actinomadura</taxon>
    </lineage>
</organism>
<evidence type="ECO:0000313" key="4">
    <source>
        <dbReference type="Proteomes" id="UP000669179"/>
    </source>
</evidence>
<dbReference type="InterPro" id="IPR001387">
    <property type="entry name" value="Cro/C1-type_HTH"/>
</dbReference>
<dbReference type="InterPro" id="IPR041413">
    <property type="entry name" value="MLTR_LBD"/>
</dbReference>
<reference evidence="3" key="1">
    <citation type="submission" date="2021-03" db="EMBL/GenBank/DDBJ databases">
        <authorList>
            <person name="Kanchanasin P."/>
            <person name="Saeng-In P."/>
            <person name="Phongsopitanun W."/>
            <person name="Yuki M."/>
            <person name="Kudo T."/>
            <person name="Ohkuma M."/>
            <person name="Tanasupawat S."/>
        </authorList>
    </citation>
    <scope>NUCLEOTIDE SEQUENCE</scope>
    <source>
        <strain evidence="3">GKU 128</strain>
    </source>
</reference>
<protein>
    <submittedName>
        <fullName evidence="3">Helix-turn-helix transcriptional regulator</fullName>
    </submittedName>
</protein>
<dbReference type="RefSeq" id="WP_208253635.1">
    <property type="nucleotide sequence ID" value="NZ_JAGEOJ010000001.1"/>
</dbReference>
<evidence type="ECO:0000313" key="3">
    <source>
        <dbReference type="EMBL" id="MBO2446064.1"/>
    </source>
</evidence>
<dbReference type="Pfam" id="PF13560">
    <property type="entry name" value="HTH_31"/>
    <property type="match status" value="1"/>
</dbReference>
<sequence>MPSGTSSSSATALGDYLRARRGRLHPGDVGLPDGPGLRRTPGLRREELAALAGVSIDYYIRLEQGKETNPSPAVLEALARALRLEVEDEDHLLALADQAAGRVPRRPSRSPAAERPVVRATVLRLLEQLRPCPAYVLSRTSDVLAANPEGLALFAGIDEWPVERRNTIRYVFEHPAARDVLGDWGKAAAGSAAQLRSLTAGHPHDLALNALIEELEAASPDFAALWKRHEVRARRGEVKTFNHPRVGALTLEFEVLHLGADGQRISVYQAEPGTPDHDAMVLLSLSTNPSADASTEPSADASAGPSSDQSRESAR</sequence>
<dbReference type="Gene3D" id="3.30.450.180">
    <property type="match status" value="1"/>
</dbReference>